<dbReference type="InterPro" id="IPR036770">
    <property type="entry name" value="Ankyrin_rpt-contain_sf"/>
</dbReference>
<reference evidence="6 7" key="1">
    <citation type="journal article" date="2019" name="Genome Biol. Evol.">
        <title>Whole-Genome Sequencing of the Giant Devil Catfish, Bagarius yarrelli.</title>
        <authorList>
            <person name="Jiang W."/>
            <person name="Lv Y."/>
            <person name="Cheng L."/>
            <person name="Yang K."/>
            <person name="Chao B."/>
            <person name="Wang X."/>
            <person name="Li Y."/>
            <person name="Pan X."/>
            <person name="You X."/>
            <person name="Zhang Y."/>
            <person name="Yang J."/>
            <person name="Li J."/>
            <person name="Zhang X."/>
            <person name="Liu S."/>
            <person name="Sun C."/>
            <person name="Yang J."/>
            <person name="Shi Q."/>
        </authorList>
    </citation>
    <scope>NUCLEOTIDE SEQUENCE [LARGE SCALE GENOMIC DNA]</scope>
    <source>
        <strain evidence="6">JWS20170419001</strain>
        <tissue evidence="6">Muscle</tissue>
    </source>
</reference>
<dbReference type="Pfam" id="PF12796">
    <property type="entry name" value="Ank_2"/>
    <property type="match status" value="1"/>
</dbReference>
<evidence type="ECO:0000256" key="5">
    <source>
        <dbReference type="SAM" id="MobiDB-lite"/>
    </source>
</evidence>
<name>A0A556V0H7_BAGYA</name>
<evidence type="ECO:0000256" key="2">
    <source>
        <dbReference type="ARBA" id="ARBA00023043"/>
    </source>
</evidence>
<dbReference type="SUPFAM" id="SSF48403">
    <property type="entry name" value="Ankyrin repeat"/>
    <property type="match status" value="1"/>
</dbReference>
<keyword evidence="2 4" id="KW-0040">ANK repeat</keyword>
<dbReference type="OrthoDB" id="60433at2759"/>
<protein>
    <submittedName>
        <fullName evidence="6">Ankyrin repeat domain-containing protein SOWAHC</fullName>
    </submittedName>
</protein>
<dbReference type="AlphaFoldDB" id="A0A556V0H7"/>
<dbReference type="PANTHER" id="PTHR14491">
    <property type="entry name" value="SOSONDOWAH, ISOFORM G"/>
    <property type="match status" value="1"/>
</dbReference>
<dbReference type="PROSITE" id="PS50088">
    <property type="entry name" value="ANK_REPEAT"/>
    <property type="match status" value="1"/>
</dbReference>
<dbReference type="PROSITE" id="PS50297">
    <property type="entry name" value="ANK_REP_REGION"/>
    <property type="match status" value="1"/>
</dbReference>
<feature type="repeat" description="ANK" evidence="4">
    <location>
        <begin position="221"/>
        <end position="242"/>
    </location>
</feature>
<dbReference type="InterPro" id="IPR002110">
    <property type="entry name" value="Ankyrin_rpt"/>
</dbReference>
<keyword evidence="1" id="KW-0677">Repeat</keyword>
<comment type="similarity">
    <text evidence="3">Belongs to the SOWAH family.</text>
</comment>
<sequence length="339" mass="37307">MDDIKSKTSANSQMAESAALPIEQKHKPNTQMNKPNESDPAFTTEPTPAAVRARGVSLPLSAVLRRSKFHRQGEASESKPPAEVQEKGSVTPAMRKKYLQDLFRNCNSHGGLSTILSFKSASVSLRDSVDATAQGADESKACWVLDPTEHAWMLAVVDGSYDTISEFLKEEPSLLSRKDLVSGYTALHWLAKQGKHEVLLKLIKDSERRGYPVSVNLKGSGGVTPLHVAVMHNQYMVIKILVGALNANVEAMDYNGKRAWQYLKEDAPGEMKELLGAWDEEHTNWQLNTNNNNTCCSEAASTETCQKVTNTVDAAPRNGLWRLGSFRKILSTFFSGGKN</sequence>
<evidence type="ECO:0000313" key="6">
    <source>
        <dbReference type="EMBL" id="TSQ81021.1"/>
    </source>
</evidence>
<evidence type="ECO:0000256" key="4">
    <source>
        <dbReference type="PROSITE-ProRule" id="PRU00023"/>
    </source>
</evidence>
<keyword evidence="7" id="KW-1185">Reference proteome</keyword>
<dbReference type="Gene3D" id="1.25.40.20">
    <property type="entry name" value="Ankyrin repeat-containing domain"/>
    <property type="match status" value="1"/>
</dbReference>
<evidence type="ECO:0000313" key="7">
    <source>
        <dbReference type="Proteomes" id="UP000319801"/>
    </source>
</evidence>
<dbReference type="EMBL" id="VCAZ01000088">
    <property type="protein sequence ID" value="TSQ81021.1"/>
    <property type="molecule type" value="Genomic_DNA"/>
</dbReference>
<dbReference type="Proteomes" id="UP000319801">
    <property type="component" value="Unassembled WGS sequence"/>
</dbReference>
<proteinExistence type="inferred from homology"/>
<evidence type="ECO:0000256" key="1">
    <source>
        <dbReference type="ARBA" id="ARBA00022737"/>
    </source>
</evidence>
<dbReference type="SMART" id="SM00248">
    <property type="entry name" value="ANK"/>
    <property type="match status" value="2"/>
</dbReference>
<organism evidence="6 7">
    <name type="scientific">Bagarius yarrelli</name>
    <name type="common">Goonch</name>
    <name type="synonym">Bagrus yarrelli</name>
    <dbReference type="NCBI Taxonomy" id="175774"/>
    <lineage>
        <taxon>Eukaryota</taxon>
        <taxon>Metazoa</taxon>
        <taxon>Chordata</taxon>
        <taxon>Craniata</taxon>
        <taxon>Vertebrata</taxon>
        <taxon>Euteleostomi</taxon>
        <taxon>Actinopterygii</taxon>
        <taxon>Neopterygii</taxon>
        <taxon>Teleostei</taxon>
        <taxon>Ostariophysi</taxon>
        <taxon>Siluriformes</taxon>
        <taxon>Sisoridae</taxon>
        <taxon>Sisorinae</taxon>
        <taxon>Bagarius</taxon>
    </lineage>
</organism>
<feature type="region of interest" description="Disordered" evidence="5">
    <location>
        <begin position="1"/>
        <end position="54"/>
    </location>
</feature>
<dbReference type="PANTHER" id="PTHR14491:SF8">
    <property type="entry name" value="ANKYRIN REPEAT DOMAIN-CONTAINING PROTEIN SOWAHD"/>
    <property type="match status" value="1"/>
</dbReference>
<comment type="caution">
    <text evidence="6">The sequence shown here is derived from an EMBL/GenBank/DDBJ whole genome shotgun (WGS) entry which is preliminary data.</text>
</comment>
<gene>
    <name evidence="6" type="ORF">Baya_11200</name>
</gene>
<accession>A0A556V0H7</accession>
<evidence type="ECO:0000256" key="3">
    <source>
        <dbReference type="ARBA" id="ARBA00038122"/>
    </source>
</evidence>
<feature type="region of interest" description="Disordered" evidence="5">
    <location>
        <begin position="69"/>
        <end position="90"/>
    </location>
</feature>